<dbReference type="InterPro" id="IPR029044">
    <property type="entry name" value="Nucleotide-diphossugar_trans"/>
</dbReference>
<dbReference type="SUPFAM" id="SSF53448">
    <property type="entry name" value="Nucleotide-diphospho-sugar transferases"/>
    <property type="match status" value="1"/>
</dbReference>
<dbReference type="Pfam" id="PF00535">
    <property type="entry name" value="Glycos_transf_2"/>
    <property type="match status" value="1"/>
</dbReference>
<gene>
    <name evidence="2" type="ORF">LCGC14_0512230</name>
</gene>
<evidence type="ECO:0000259" key="1">
    <source>
        <dbReference type="Pfam" id="PF00535"/>
    </source>
</evidence>
<dbReference type="PANTHER" id="PTHR43685:SF2">
    <property type="entry name" value="GLYCOSYLTRANSFERASE 2-LIKE DOMAIN-CONTAINING PROTEIN"/>
    <property type="match status" value="1"/>
</dbReference>
<proteinExistence type="predicted"/>
<name>A0A0F9UMG9_9ZZZZ</name>
<dbReference type="InterPro" id="IPR050834">
    <property type="entry name" value="Glycosyltransf_2"/>
</dbReference>
<dbReference type="InterPro" id="IPR001173">
    <property type="entry name" value="Glyco_trans_2-like"/>
</dbReference>
<dbReference type="PANTHER" id="PTHR43685">
    <property type="entry name" value="GLYCOSYLTRANSFERASE"/>
    <property type="match status" value="1"/>
</dbReference>
<sequence length="245" mass="28334">MITFGVACYNGSDFLDRCLFSLQHSKSNEDEIIVYDDGSDDDDYLKEAAEKYDAVFIRNEENRGLVYGWNVIASNAKNDLICLIDSDVAVPKCFRNILMEDMNERYGVIGYESTHVNFDYFMSLDEDKLSFCPKTPVVKTPATQLAGYCYCFSKIDYNQVGGFDENYRMSLGDADFCCMIADKLCKISLRVNYPKVFHIENSTLGKVIKVTREQMLAREMSYFEEKWNMKPEAMEFKLIRRHFGL</sequence>
<protein>
    <recommendedName>
        <fullName evidence="1">Glycosyltransferase 2-like domain-containing protein</fullName>
    </recommendedName>
</protein>
<feature type="domain" description="Glycosyltransferase 2-like" evidence="1">
    <location>
        <begin position="6"/>
        <end position="112"/>
    </location>
</feature>
<reference evidence="2" key="1">
    <citation type="journal article" date="2015" name="Nature">
        <title>Complex archaea that bridge the gap between prokaryotes and eukaryotes.</title>
        <authorList>
            <person name="Spang A."/>
            <person name="Saw J.H."/>
            <person name="Jorgensen S.L."/>
            <person name="Zaremba-Niedzwiedzka K."/>
            <person name="Martijn J."/>
            <person name="Lind A.E."/>
            <person name="van Eijk R."/>
            <person name="Schleper C."/>
            <person name="Guy L."/>
            <person name="Ettema T.J."/>
        </authorList>
    </citation>
    <scope>NUCLEOTIDE SEQUENCE</scope>
</reference>
<comment type="caution">
    <text evidence="2">The sequence shown here is derived from an EMBL/GenBank/DDBJ whole genome shotgun (WGS) entry which is preliminary data.</text>
</comment>
<evidence type="ECO:0000313" key="2">
    <source>
        <dbReference type="EMBL" id="KKN62426.1"/>
    </source>
</evidence>
<organism evidence="2">
    <name type="scientific">marine sediment metagenome</name>
    <dbReference type="NCBI Taxonomy" id="412755"/>
    <lineage>
        <taxon>unclassified sequences</taxon>
        <taxon>metagenomes</taxon>
        <taxon>ecological metagenomes</taxon>
    </lineage>
</organism>
<dbReference type="AlphaFoldDB" id="A0A0F9UMG9"/>
<dbReference type="EMBL" id="LAZR01000625">
    <property type="protein sequence ID" value="KKN62426.1"/>
    <property type="molecule type" value="Genomic_DNA"/>
</dbReference>
<dbReference type="Gene3D" id="3.90.550.10">
    <property type="entry name" value="Spore Coat Polysaccharide Biosynthesis Protein SpsA, Chain A"/>
    <property type="match status" value="1"/>
</dbReference>
<accession>A0A0F9UMG9</accession>